<dbReference type="InterPro" id="IPR051557">
    <property type="entry name" value="NipSnap_domain"/>
</dbReference>
<dbReference type="EMBL" id="CP098827">
    <property type="protein sequence ID" value="XBO72305.1"/>
    <property type="molecule type" value="Genomic_DNA"/>
</dbReference>
<evidence type="ECO:0000259" key="2">
    <source>
        <dbReference type="Pfam" id="PF07978"/>
    </source>
</evidence>
<dbReference type="InterPro" id="IPR011008">
    <property type="entry name" value="Dimeric_a/b-barrel"/>
</dbReference>
<dbReference type="SUPFAM" id="SSF54909">
    <property type="entry name" value="Dimeric alpha+beta barrel"/>
    <property type="match status" value="1"/>
</dbReference>
<gene>
    <name evidence="3" type="ORF">NFG58_06255</name>
</gene>
<name>A0AAU7KKS4_9GAMM</name>
<proteinExistence type="inferred from homology"/>
<dbReference type="Gene3D" id="3.30.70.100">
    <property type="match status" value="1"/>
</dbReference>
<dbReference type="InterPro" id="IPR012577">
    <property type="entry name" value="NIPSNAP"/>
</dbReference>
<reference evidence="3" key="1">
    <citation type="submission" date="2022-06" db="EMBL/GenBank/DDBJ databases">
        <title>A novel DMS-producing enzyme.</title>
        <authorList>
            <person name="Zhang Y."/>
        </authorList>
    </citation>
    <scope>NUCLEOTIDE SEQUENCE</scope>
    <source>
        <strain evidence="3">RT37</strain>
    </source>
</reference>
<dbReference type="AlphaFoldDB" id="A0AAU7KKS4"/>
<dbReference type="PANTHER" id="PTHR21017:SF17">
    <property type="entry name" value="PROTEIN NIPSNAP"/>
    <property type="match status" value="1"/>
</dbReference>
<protein>
    <submittedName>
        <fullName evidence="3">NIPSNAP family protein</fullName>
    </submittedName>
</protein>
<dbReference type="Pfam" id="PF07978">
    <property type="entry name" value="NIPSNAP"/>
    <property type="match status" value="1"/>
</dbReference>
<organism evidence="3">
    <name type="scientific">Halomonas sp. RT37</name>
    <dbReference type="NCBI Taxonomy" id="2950872"/>
    <lineage>
        <taxon>Bacteria</taxon>
        <taxon>Pseudomonadati</taxon>
        <taxon>Pseudomonadota</taxon>
        <taxon>Gammaproteobacteria</taxon>
        <taxon>Oceanospirillales</taxon>
        <taxon>Halomonadaceae</taxon>
        <taxon>Halomonas</taxon>
    </lineage>
</organism>
<evidence type="ECO:0000313" key="3">
    <source>
        <dbReference type="EMBL" id="XBO72305.1"/>
    </source>
</evidence>
<sequence length="113" mass="13053">MIYDLRTYTCRPGTIKKHMKLYEDHGWKVQSKHLGYPVVYGAVETGDVNSYVHVWMYEDAADRAAKRQKLQADPEWKEYLAKSAEAGYLVSQENKILVAAPFFDPFHVKKVEG</sequence>
<accession>A0AAU7KKS4</accession>
<evidence type="ECO:0000256" key="1">
    <source>
        <dbReference type="ARBA" id="ARBA00005291"/>
    </source>
</evidence>
<comment type="similarity">
    <text evidence="1">Belongs to the NipSnap family.</text>
</comment>
<feature type="domain" description="NIPSNAP" evidence="2">
    <location>
        <begin position="3"/>
        <end position="102"/>
    </location>
</feature>
<dbReference type="PANTHER" id="PTHR21017">
    <property type="entry name" value="NIPSNAP-RELATED"/>
    <property type="match status" value="1"/>
</dbReference>
<dbReference type="RefSeq" id="WP_124802370.1">
    <property type="nucleotide sequence ID" value="NZ_CP098827.1"/>
</dbReference>